<comment type="subcellular location">
    <subcellularLocation>
        <location evidence="1">Membrane</location>
        <topology evidence="1">Multi-pass membrane protein</topology>
    </subcellularLocation>
</comment>
<evidence type="ECO:0000256" key="3">
    <source>
        <dbReference type="ARBA" id="ARBA00022692"/>
    </source>
</evidence>
<dbReference type="SUPFAM" id="SSF50978">
    <property type="entry name" value="WD40 repeat-like"/>
    <property type="match status" value="2"/>
</dbReference>
<evidence type="ECO:0000313" key="11">
    <source>
        <dbReference type="Proteomes" id="UP001162131"/>
    </source>
</evidence>
<feature type="repeat" description="WD" evidence="7">
    <location>
        <begin position="505"/>
        <end position="546"/>
    </location>
</feature>
<feature type="repeat" description="WD" evidence="7">
    <location>
        <begin position="134"/>
        <end position="175"/>
    </location>
</feature>
<dbReference type="PANTHER" id="PTHR14604">
    <property type="entry name" value="WD40 REPEAT PF20"/>
    <property type="match status" value="1"/>
</dbReference>
<dbReference type="Pfam" id="PF00400">
    <property type="entry name" value="WD40"/>
    <property type="match status" value="3"/>
</dbReference>
<comment type="caution">
    <text evidence="10">The sequence shown here is derived from an EMBL/GenBank/DDBJ whole genome shotgun (WGS) entry which is preliminary data.</text>
</comment>
<sequence length="1271" mass="144520">MELKDFKIPLLSNFNDIIDFSGTGMSEEEPQVTMEDAVKEIECMINDSLAQSYTMMDEIISVRVTNDEKSLVYITETDLVIWDRQSKERKNKQLPFVPQYLELCKGDKIALVSRRGETKINAYGIPGLEFMKVLDTHKSKIKNMFLSPNQRILVTPMEEEEVLKWDLDTLGRSQEVTSEEFEMASFSHNSERVLLINDKKVALYPLNVKYAEVSAEQKLESSVISAKFAPSDSFIALFFKQSIKMINSSSLEPICDIPLQESIRTAVIAQYEDIIVMGTESGKVIVFDNKNKRDLINMTVHNSPVTHISLSNDEKMIFSTEVEQKKKVFYTKFPELNLYKRIDKSSGILGFSPMNSLFAKFSREIKMLDLKTNEETLLGEIVGVQSVIYAGSNKIVICHNENISVINNETSERKMVSDKIDLDTPVCAVANQEGNLLFTGGKQKIKVWDLELVDFKSEWKAHEDIVTCLLMAKNDTRLISGSQDNQIKIWEYVEGVSELAPLQTLFGHLGVINSIKLTIDEKYLISGGSDKTMRIWNWEAETLLVTLVESDEVTGLYATQDGKYIISSSNDGKINYWSTKTFTKIFYNQVQANSIKKLFVSPNEAYIAFILQAGDCYAVANPLASKTMTVSGPNMDYYAYLRYLKSIINLVDIPDHTPSMDDWVILPYFLTAPHFYTYSNLSAYLRSSLETEFKTVESSFGETTLSISMDKDYRDCRNIIMKSMIKNYRDNPFAVACVTKECFIQLNKEGSRFLVKLYDLIFRRCVGYNLPKMISSSQGTPAYFRSKDVIPYAVNFFPPKVKPAITSPAEVPDSAVAPYDSATPGAQSGSLQDDKLASIAGAQSSSLQEDNLANINAGSGVVDLPEKSAGAGETATPPAAAPEEVLDKSVFFMHSLVPFNISAGSIESIEFLKSTLDSPNQDIFRTKFIQSILQGKWKQVRWLMYTQGLLYVLYLVTLSLFVLYWQDNQIMLVIPFVLSIILTSYEVYQAVLSPIDYLEDIWNYIDISRAVLFIVYTIMNWTDGDESVVYTFLMVTSFISWVRGISYFRLYPPTRYMVNLLSEVFKDMMSFLILLFYSTLAFSFIFLVLDVPTERDSLMSYVSYSYLINLGTYSLDGMTYMQSLMFFIVTMINQVVMMNLLISIVGDTHDRVQESLEIADNMELAEMILEVETLCFWKRNVKDDTYLQICLEDEYGEGAGWAGKVRELKVMMKGIKEAQAKAAVQSSEEVKEIREQIFQIEKSVMDDNLKLKEYIEQIKKNQLEIMRRMGK</sequence>
<reference evidence="10" key="1">
    <citation type="submission" date="2021-09" db="EMBL/GenBank/DDBJ databases">
        <authorList>
            <consortium name="AG Swart"/>
            <person name="Singh M."/>
            <person name="Singh A."/>
            <person name="Seah K."/>
            <person name="Emmerich C."/>
        </authorList>
    </citation>
    <scope>NUCLEOTIDE SEQUENCE</scope>
    <source>
        <strain evidence="10">ATCC30299</strain>
    </source>
</reference>
<evidence type="ECO:0000256" key="4">
    <source>
        <dbReference type="ARBA" id="ARBA00022737"/>
    </source>
</evidence>
<feature type="transmembrane region" description="Helical" evidence="8">
    <location>
        <begin position="1028"/>
        <end position="1048"/>
    </location>
</feature>
<keyword evidence="2 7" id="KW-0853">WD repeat</keyword>
<keyword evidence="3 8" id="KW-0812">Transmembrane</keyword>
<dbReference type="PRINTS" id="PR00320">
    <property type="entry name" value="GPROTEINBRPT"/>
</dbReference>
<dbReference type="PROSITE" id="PS50294">
    <property type="entry name" value="WD_REPEATS_REGION"/>
    <property type="match status" value="2"/>
</dbReference>
<accession>A0AAU9JBS2</accession>
<organism evidence="10 11">
    <name type="scientific">Blepharisma stoltei</name>
    <dbReference type="NCBI Taxonomy" id="1481888"/>
    <lineage>
        <taxon>Eukaryota</taxon>
        <taxon>Sar</taxon>
        <taxon>Alveolata</taxon>
        <taxon>Ciliophora</taxon>
        <taxon>Postciliodesmatophora</taxon>
        <taxon>Heterotrichea</taxon>
        <taxon>Heterotrichida</taxon>
        <taxon>Blepharismidae</taxon>
        <taxon>Blepharisma</taxon>
    </lineage>
</organism>
<dbReference type="InterPro" id="IPR036322">
    <property type="entry name" value="WD40_repeat_dom_sf"/>
</dbReference>
<proteinExistence type="predicted"/>
<evidence type="ECO:0000256" key="2">
    <source>
        <dbReference type="ARBA" id="ARBA00022574"/>
    </source>
</evidence>
<keyword evidence="6 8" id="KW-0472">Membrane</keyword>
<dbReference type="Proteomes" id="UP001162131">
    <property type="component" value="Unassembled WGS sequence"/>
</dbReference>
<dbReference type="EMBL" id="CAJZBQ010000034">
    <property type="protein sequence ID" value="CAG9323396.1"/>
    <property type="molecule type" value="Genomic_DNA"/>
</dbReference>
<dbReference type="SUPFAM" id="SSF50960">
    <property type="entry name" value="TolB, C-terminal domain"/>
    <property type="match status" value="1"/>
</dbReference>
<evidence type="ECO:0000256" key="1">
    <source>
        <dbReference type="ARBA" id="ARBA00004141"/>
    </source>
</evidence>
<evidence type="ECO:0000256" key="8">
    <source>
        <dbReference type="SAM" id="Phobius"/>
    </source>
</evidence>
<feature type="transmembrane region" description="Helical" evidence="8">
    <location>
        <begin position="1124"/>
        <end position="1145"/>
    </location>
</feature>
<dbReference type="InterPro" id="IPR001680">
    <property type="entry name" value="WD40_rpt"/>
</dbReference>
<keyword evidence="4" id="KW-0677">Repeat</keyword>
<evidence type="ECO:0000256" key="6">
    <source>
        <dbReference type="ARBA" id="ARBA00023136"/>
    </source>
</evidence>
<feature type="domain" description="Ion transport" evidence="9">
    <location>
        <begin position="952"/>
        <end position="1155"/>
    </location>
</feature>
<evidence type="ECO:0000259" key="9">
    <source>
        <dbReference type="Pfam" id="PF00520"/>
    </source>
</evidence>
<dbReference type="PROSITE" id="PS50082">
    <property type="entry name" value="WD_REPEATS_2"/>
    <property type="match status" value="4"/>
</dbReference>
<evidence type="ECO:0000256" key="7">
    <source>
        <dbReference type="PROSITE-ProRule" id="PRU00221"/>
    </source>
</evidence>
<dbReference type="SMART" id="SM00320">
    <property type="entry name" value="WD40"/>
    <property type="match status" value="6"/>
</dbReference>
<feature type="transmembrane region" description="Helical" evidence="8">
    <location>
        <begin position="942"/>
        <end position="965"/>
    </location>
</feature>
<keyword evidence="5 8" id="KW-1133">Transmembrane helix</keyword>
<dbReference type="GO" id="GO:0016020">
    <property type="term" value="C:membrane"/>
    <property type="evidence" value="ECO:0007669"/>
    <property type="project" value="UniProtKB-SubCell"/>
</dbReference>
<dbReference type="GO" id="GO:0005216">
    <property type="term" value="F:monoatomic ion channel activity"/>
    <property type="evidence" value="ECO:0007669"/>
    <property type="project" value="InterPro"/>
</dbReference>
<dbReference type="Gene3D" id="2.130.10.10">
    <property type="entry name" value="YVTN repeat-like/Quinoprotein amine dehydrogenase"/>
    <property type="match status" value="2"/>
</dbReference>
<dbReference type="AlphaFoldDB" id="A0AAU9JBS2"/>
<feature type="repeat" description="WD" evidence="7">
    <location>
        <begin position="459"/>
        <end position="491"/>
    </location>
</feature>
<dbReference type="InterPro" id="IPR005821">
    <property type="entry name" value="Ion_trans_dom"/>
</dbReference>
<dbReference type="PANTHER" id="PTHR14604:SF4">
    <property type="entry name" value="F-BOX DOMAIN-CONTAINING PROTEIN"/>
    <property type="match status" value="1"/>
</dbReference>
<evidence type="ECO:0000313" key="10">
    <source>
        <dbReference type="EMBL" id="CAG9323396.1"/>
    </source>
</evidence>
<dbReference type="Pfam" id="PF00520">
    <property type="entry name" value="Ion_trans"/>
    <property type="match status" value="1"/>
</dbReference>
<feature type="transmembrane region" description="Helical" evidence="8">
    <location>
        <begin position="1068"/>
        <end position="1089"/>
    </location>
</feature>
<dbReference type="InterPro" id="IPR020472">
    <property type="entry name" value="WD40_PAC1"/>
</dbReference>
<gene>
    <name evidence="10" type="ORF">BSTOLATCC_MIC34046</name>
</gene>
<keyword evidence="11" id="KW-1185">Reference proteome</keyword>
<name>A0AAU9JBS2_9CILI</name>
<feature type="repeat" description="WD" evidence="7">
    <location>
        <begin position="546"/>
        <end position="587"/>
    </location>
</feature>
<evidence type="ECO:0000256" key="5">
    <source>
        <dbReference type="ARBA" id="ARBA00022989"/>
    </source>
</evidence>
<dbReference type="InterPro" id="IPR015943">
    <property type="entry name" value="WD40/YVTN_repeat-like_dom_sf"/>
</dbReference>
<protein>
    <recommendedName>
        <fullName evidence="9">Ion transport domain-containing protein</fullName>
    </recommendedName>
</protein>
<dbReference type="InterPro" id="IPR050995">
    <property type="entry name" value="WD-F-box_domain-protein"/>
</dbReference>
<feature type="transmembrane region" description="Helical" evidence="8">
    <location>
        <begin position="972"/>
        <end position="995"/>
    </location>
</feature>